<dbReference type="InterPro" id="IPR036188">
    <property type="entry name" value="FAD/NAD-bd_sf"/>
</dbReference>
<proteinExistence type="predicted"/>
<evidence type="ECO:0000256" key="3">
    <source>
        <dbReference type="ARBA" id="ARBA00022827"/>
    </source>
</evidence>
<protein>
    <recommendedName>
        <fullName evidence="8">FAD-dependent urate hydroxylase HpyO FAD/NAD(P)-binding domain-containing protein</fullName>
    </recommendedName>
</protein>
<dbReference type="InterPro" id="IPR055275">
    <property type="entry name" value="Ferredox_Rdtase"/>
</dbReference>
<keyword evidence="3" id="KW-0274">FAD</keyword>
<evidence type="ECO:0000256" key="4">
    <source>
        <dbReference type="ARBA" id="ARBA00022857"/>
    </source>
</evidence>
<dbReference type="SUPFAM" id="SSF51971">
    <property type="entry name" value="Nucleotide-binding domain"/>
    <property type="match status" value="1"/>
</dbReference>
<dbReference type="PANTHER" id="PTHR48467:SF1">
    <property type="entry name" value="GLUTAMATE SYNTHASE 1 [NADH], CHLOROPLASTIC-LIKE"/>
    <property type="match status" value="1"/>
</dbReference>
<comment type="cofactor">
    <cofactor evidence="1">
        <name>FAD</name>
        <dbReference type="ChEBI" id="CHEBI:57692"/>
    </cofactor>
</comment>
<dbReference type="Proteomes" id="UP001500957">
    <property type="component" value="Unassembled WGS sequence"/>
</dbReference>
<keyword evidence="7" id="KW-1185">Reference proteome</keyword>
<keyword evidence="2" id="KW-0285">Flavoprotein</keyword>
<keyword evidence="4" id="KW-0521">NADP</keyword>
<organism evidence="6 7">
    <name type="scientific">Sporichthya brevicatena</name>
    <dbReference type="NCBI Taxonomy" id="171442"/>
    <lineage>
        <taxon>Bacteria</taxon>
        <taxon>Bacillati</taxon>
        <taxon>Actinomycetota</taxon>
        <taxon>Actinomycetes</taxon>
        <taxon>Sporichthyales</taxon>
        <taxon>Sporichthyaceae</taxon>
        <taxon>Sporichthya</taxon>
    </lineage>
</organism>
<evidence type="ECO:0008006" key="8">
    <source>
        <dbReference type="Google" id="ProtNLM"/>
    </source>
</evidence>
<gene>
    <name evidence="6" type="ORF">GCM10009547_18660</name>
</gene>
<dbReference type="PANTHER" id="PTHR48467">
    <property type="entry name" value="GLUTAMATE SYNTHASE 1 [NADH], CHLOROPLASTIC-LIKE"/>
    <property type="match status" value="1"/>
</dbReference>
<dbReference type="Gene3D" id="3.40.50.720">
    <property type="entry name" value="NAD(P)-binding Rossmann-like Domain"/>
    <property type="match status" value="1"/>
</dbReference>
<evidence type="ECO:0000256" key="5">
    <source>
        <dbReference type="ARBA" id="ARBA00023002"/>
    </source>
</evidence>
<evidence type="ECO:0000256" key="2">
    <source>
        <dbReference type="ARBA" id="ARBA00022630"/>
    </source>
</evidence>
<comment type="caution">
    <text evidence="6">The sequence shown here is derived from an EMBL/GenBank/DDBJ whole genome shotgun (WGS) entry which is preliminary data.</text>
</comment>
<evidence type="ECO:0000256" key="1">
    <source>
        <dbReference type="ARBA" id="ARBA00001974"/>
    </source>
</evidence>
<evidence type="ECO:0000313" key="7">
    <source>
        <dbReference type="Proteomes" id="UP001500957"/>
    </source>
</evidence>
<keyword evidence="5" id="KW-0560">Oxidoreductase</keyword>
<sequence length="298" mass="30436">MVGAGPAGLAVVEALLARSTSSLAVAWLERSPRPDAMLRHGPAPGPAVLRGVAHRLAAVLADPRVRFRGNVSVGTDLSWNELCDRCTAVVAATGAPADRPLAIPGADAVGVGTLTYLRAARAGSADTYTPAIDPVVDTAVALEPTAADVSDLLAEVPRVELLAGVELVGIVGRNRARAVRVAERGPDGRLHIRDQRAQLVLRPHDPGAGDALPADVLRAGWAGRDPVAGGSHREDAAAVADAVLGADPVPAAGLPDLGTGLGSWDPIAEVKTLLARFAGEGTRPLADYDALLADADDD</sequence>
<dbReference type="Gene3D" id="3.50.50.60">
    <property type="entry name" value="FAD/NAD(P)-binding domain"/>
    <property type="match status" value="1"/>
</dbReference>
<reference evidence="6 7" key="1">
    <citation type="journal article" date="2019" name="Int. J. Syst. Evol. Microbiol.">
        <title>The Global Catalogue of Microorganisms (GCM) 10K type strain sequencing project: providing services to taxonomists for standard genome sequencing and annotation.</title>
        <authorList>
            <consortium name="The Broad Institute Genomics Platform"/>
            <consortium name="The Broad Institute Genome Sequencing Center for Infectious Disease"/>
            <person name="Wu L."/>
            <person name="Ma J."/>
        </authorList>
    </citation>
    <scope>NUCLEOTIDE SEQUENCE [LARGE SCALE GENOMIC DNA]</scope>
    <source>
        <strain evidence="6 7">JCM 10671</strain>
    </source>
</reference>
<name>A0ABN1GQT2_9ACTN</name>
<evidence type="ECO:0000313" key="6">
    <source>
        <dbReference type="EMBL" id="GAA0616816.1"/>
    </source>
</evidence>
<accession>A0ABN1GQT2</accession>
<dbReference type="EMBL" id="BAAAHE010000014">
    <property type="protein sequence ID" value="GAA0616816.1"/>
    <property type="molecule type" value="Genomic_DNA"/>
</dbReference>